<protein>
    <submittedName>
        <fullName evidence="1">Uncharacterized protein</fullName>
    </submittedName>
</protein>
<reference evidence="2" key="1">
    <citation type="submission" date="2024-04" db="EMBL/GenBank/DDBJ databases">
        <authorList>
            <person name="Shaw F."/>
            <person name="Minotto A."/>
        </authorList>
    </citation>
    <scope>NUCLEOTIDE SEQUENCE [LARGE SCALE GENOMIC DNA]</scope>
</reference>
<dbReference type="EMBL" id="OZ037944">
    <property type="protein sequence ID" value="CAL1696553.1"/>
    <property type="molecule type" value="Genomic_DNA"/>
</dbReference>
<evidence type="ECO:0000313" key="1">
    <source>
        <dbReference type="EMBL" id="CAL1696553.1"/>
    </source>
</evidence>
<sequence>MLAINWQPGEIWPLADHKSERSGVLGTLLFLAMFDSGTQICYQKLQILPSRLVHLLPITERANPSTIWTEKRTPTLLLVIDRARICYPARFRNLVYCNAFPFEWRDQGVALHVSRNLYHVQYISWVYFLRSTVLPGLSCLRVQVLQATPLSDVHQYGRCVCSLGLSPRSYPNSQCCLSAKDQKVGRVAVGMLFPTAKNAISRCLNAS</sequence>
<accession>A0ABP1CP97</accession>
<organism evidence="1 2">
    <name type="scientific">Somion occarium</name>
    <dbReference type="NCBI Taxonomy" id="3059160"/>
    <lineage>
        <taxon>Eukaryota</taxon>
        <taxon>Fungi</taxon>
        <taxon>Dikarya</taxon>
        <taxon>Basidiomycota</taxon>
        <taxon>Agaricomycotina</taxon>
        <taxon>Agaricomycetes</taxon>
        <taxon>Polyporales</taxon>
        <taxon>Cerrenaceae</taxon>
        <taxon>Somion</taxon>
    </lineage>
</organism>
<proteinExistence type="predicted"/>
<name>A0ABP1CP97_9APHY</name>
<evidence type="ECO:0000313" key="2">
    <source>
        <dbReference type="Proteomes" id="UP001497453"/>
    </source>
</evidence>
<keyword evidence="2" id="KW-1185">Reference proteome</keyword>
<gene>
    <name evidence="1" type="ORF">GFSPODELE1_LOCUS1241</name>
</gene>
<dbReference type="Proteomes" id="UP001497453">
    <property type="component" value="Chromosome 1"/>
</dbReference>